<evidence type="ECO:0008006" key="3">
    <source>
        <dbReference type="Google" id="ProtNLM"/>
    </source>
</evidence>
<keyword evidence="2" id="KW-1185">Reference proteome</keyword>
<evidence type="ECO:0000313" key="1">
    <source>
        <dbReference type="EMBL" id="PYE47917.1"/>
    </source>
</evidence>
<dbReference type="EMBL" id="QJSX01000038">
    <property type="protein sequence ID" value="PYE47917.1"/>
    <property type="molecule type" value="Genomic_DNA"/>
</dbReference>
<dbReference type="AlphaFoldDB" id="A0A318S2V0"/>
<name>A0A318S2V0_9DEIO</name>
<organism evidence="1 2">
    <name type="scientific">Deinococcus yavapaiensis KR-236</name>
    <dbReference type="NCBI Taxonomy" id="694435"/>
    <lineage>
        <taxon>Bacteria</taxon>
        <taxon>Thermotogati</taxon>
        <taxon>Deinococcota</taxon>
        <taxon>Deinococci</taxon>
        <taxon>Deinococcales</taxon>
        <taxon>Deinococcaceae</taxon>
        <taxon>Deinococcus</taxon>
    </lineage>
</organism>
<dbReference type="RefSeq" id="WP_110889046.1">
    <property type="nucleotide sequence ID" value="NZ_QJSX01000038.1"/>
</dbReference>
<protein>
    <recommendedName>
        <fullName evidence="3">Lipoprotein</fullName>
    </recommendedName>
</protein>
<dbReference type="PROSITE" id="PS51257">
    <property type="entry name" value="PROKAR_LIPOPROTEIN"/>
    <property type="match status" value="1"/>
</dbReference>
<gene>
    <name evidence="1" type="ORF">DES52_1383</name>
</gene>
<comment type="caution">
    <text evidence="1">The sequence shown here is derived from an EMBL/GenBank/DDBJ whole genome shotgun (WGS) entry which is preliminary data.</text>
</comment>
<accession>A0A318S2V0</accession>
<dbReference type="Proteomes" id="UP000248326">
    <property type="component" value="Unassembled WGS sequence"/>
</dbReference>
<dbReference type="OrthoDB" id="72525at2"/>
<reference evidence="1 2" key="1">
    <citation type="submission" date="2018-06" db="EMBL/GenBank/DDBJ databases">
        <title>Genomic Encyclopedia of Type Strains, Phase IV (KMG-IV): sequencing the most valuable type-strain genomes for metagenomic binning, comparative biology and taxonomic classification.</title>
        <authorList>
            <person name="Goeker M."/>
        </authorList>
    </citation>
    <scope>NUCLEOTIDE SEQUENCE [LARGE SCALE GENOMIC DNA]</scope>
    <source>
        <strain evidence="1 2">DSM 18048</strain>
    </source>
</reference>
<proteinExistence type="predicted"/>
<sequence>MTSKSFLFIGLGALLLACQQFPQPSPVSLPSTSAVIKGRVTIQDSTPLHVSFRPDEGLPQQQVAVEADGQFLLPLPTAPYPDSSYIDPSCGGTAQQSNPRARFAELNGLVLRIWKNGERYAYVRNRRIMTTGSQEFVYVYATEATRLSGEQTCRTSSELVYRDVFDMNLGHGWNLVRITIFHEDVQFESVPFSVVEWR</sequence>
<evidence type="ECO:0000313" key="2">
    <source>
        <dbReference type="Proteomes" id="UP000248326"/>
    </source>
</evidence>